<evidence type="ECO:0000256" key="2">
    <source>
        <dbReference type="ARBA" id="ARBA00008914"/>
    </source>
</evidence>
<dbReference type="InterPro" id="IPR036737">
    <property type="entry name" value="OmpA-like_sf"/>
</dbReference>
<evidence type="ECO:0000256" key="1">
    <source>
        <dbReference type="ARBA" id="ARBA00004162"/>
    </source>
</evidence>
<comment type="similarity">
    <text evidence="2">Belongs to the MotB family.</text>
</comment>
<evidence type="ECO:0000256" key="8">
    <source>
        <dbReference type="SAM" id="MobiDB-lite"/>
    </source>
</evidence>
<keyword evidence="5 9" id="KW-1133">Transmembrane helix</keyword>
<evidence type="ECO:0000256" key="9">
    <source>
        <dbReference type="SAM" id="Phobius"/>
    </source>
</evidence>
<dbReference type="InterPro" id="IPR050330">
    <property type="entry name" value="Bact_OuterMem_StrucFunc"/>
</dbReference>
<evidence type="ECO:0000259" key="10">
    <source>
        <dbReference type="PROSITE" id="PS51123"/>
    </source>
</evidence>
<feature type="transmembrane region" description="Helical" evidence="9">
    <location>
        <begin position="33"/>
        <end position="52"/>
    </location>
</feature>
<feature type="domain" description="OmpA-like" evidence="10">
    <location>
        <begin position="248"/>
        <end position="369"/>
    </location>
</feature>
<evidence type="ECO:0000256" key="3">
    <source>
        <dbReference type="ARBA" id="ARBA00022475"/>
    </source>
</evidence>
<dbReference type="PROSITE" id="PS51123">
    <property type="entry name" value="OMPA_2"/>
    <property type="match status" value="1"/>
</dbReference>
<dbReference type="Pfam" id="PF13677">
    <property type="entry name" value="MotB_plug"/>
    <property type="match status" value="1"/>
</dbReference>
<dbReference type="EMBL" id="LICD01000184">
    <property type="protein sequence ID" value="KRO79342.1"/>
    <property type="molecule type" value="Genomic_DNA"/>
</dbReference>
<dbReference type="Pfam" id="PF00691">
    <property type="entry name" value="OmpA"/>
    <property type="match status" value="1"/>
</dbReference>
<dbReference type="Proteomes" id="UP000051242">
    <property type="component" value="Unassembled WGS sequence"/>
</dbReference>
<evidence type="ECO:0000313" key="11">
    <source>
        <dbReference type="EMBL" id="KRO79342.1"/>
    </source>
</evidence>
<evidence type="ECO:0000256" key="4">
    <source>
        <dbReference type="ARBA" id="ARBA00022692"/>
    </source>
</evidence>
<gene>
    <name evidence="11" type="ORF">ABR85_05275</name>
</gene>
<dbReference type="PANTHER" id="PTHR30329">
    <property type="entry name" value="STATOR ELEMENT OF FLAGELLAR MOTOR COMPLEX"/>
    <property type="match status" value="1"/>
</dbReference>
<reference evidence="11 12" key="1">
    <citation type="submission" date="2015-10" db="EMBL/GenBank/DDBJ databases">
        <title>Metagenome-Assembled Genomes uncover a global brackish microbiome.</title>
        <authorList>
            <person name="Hugerth L.W."/>
            <person name="Larsson J."/>
            <person name="Alneberg J."/>
            <person name="Lindh M.V."/>
            <person name="Legrand C."/>
            <person name="Pinhassi J."/>
            <person name="Andersson A.F."/>
        </authorList>
    </citation>
    <scope>NUCLEOTIDE SEQUENCE [LARGE SCALE GENOMIC DNA]</scope>
    <source>
        <strain evidence="11">BACL22 MAG-120619-bin3</strain>
    </source>
</reference>
<dbReference type="PANTHER" id="PTHR30329:SF21">
    <property type="entry name" value="LIPOPROTEIN YIAD-RELATED"/>
    <property type="match status" value="1"/>
</dbReference>
<dbReference type="CDD" id="cd07185">
    <property type="entry name" value="OmpA_C-like"/>
    <property type="match status" value="1"/>
</dbReference>
<dbReference type="SUPFAM" id="SSF103088">
    <property type="entry name" value="OmpA-like"/>
    <property type="match status" value="1"/>
</dbReference>
<dbReference type="Gene3D" id="3.30.1330.60">
    <property type="entry name" value="OmpA-like domain"/>
    <property type="match status" value="1"/>
</dbReference>
<dbReference type="InterPro" id="IPR025713">
    <property type="entry name" value="MotB-like_N_dom"/>
</dbReference>
<dbReference type="InterPro" id="IPR006665">
    <property type="entry name" value="OmpA-like"/>
</dbReference>
<proteinExistence type="inferred from homology"/>
<accession>A0A0R2SX23</accession>
<dbReference type="AlphaFoldDB" id="A0A0R2SX23"/>
<keyword evidence="3" id="KW-1003">Cell membrane</keyword>
<comment type="caution">
    <text evidence="11">The sequence shown here is derived from an EMBL/GenBank/DDBJ whole genome shotgun (WGS) entry which is preliminary data.</text>
</comment>
<keyword evidence="6 7" id="KW-0472">Membrane</keyword>
<feature type="region of interest" description="Disordered" evidence="8">
    <location>
        <begin position="104"/>
        <end position="123"/>
    </location>
</feature>
<protein>
    <recommendedName>
        <fullName evidence="10">OmpA-like domain-containing protein</fullName>
    </recommendedName>
</protein>
<evidence type="ECO:0000256" key="7">
    <source>
        <dbReference type="PROSITE-ProRule" id="PRU00473"/>
    </source>
</evidence>
<dbReference type="GO" id="GO:0005886">
    <property type="term" value="C:plasma membrane"/>
    <property type="evidence" value="ECO:0007669"/>
    <property type="project" value="UniProtKB-SubCell"/>
</dbReference>
<organism evidence="11 12">
    <name type="scientific">OM182 bacterium BACL3 MAG-120619-bin3</name>
    <dbReference type="NCBI Taxonomy" id="1655593"/>
    <lineage>
        <taxon>Bacteria</taxon>
        <taxon>Pseudomonadati</taxon>
        <taxon>Pseudomonadota</taxon>
        <taxon>Gammaproteobacteria</taxon>
        <taxon>OMG group</taxon>
        <taxon>OM182 clade</taxon>
    </lineage>
</organism>
<evidence type="ECO:0000313" key="12">
    <source>
        <dbReference type="Proteomes" id="UP000051242"/>
    </source>
</evidence>
<evidence type="ECO:0000256" key="5">
    <source>
        <dbReference type="ARBA" id="ARBA00022989"/>
    </source>
</evidence>
<name>A0A0R2SX23_9GAMM</name>
<evidence type="ECO:0000256" key="6">
    <source>
        <dbReference type="ARBA" id="ARBA00023136"/>
    </source>
</evidence>
<keyword evidence="4 9" id="KW-0812">Transmembrane</keyword>
<sequence length="369" mass="40519">MAKNKIPTPDEPIEECPPCPQVAPLYLGTFSDMAILLMAFFVILISIAIVTPEKYRILEESMASTFGVQREVPLFQEATAENVIMEQFRSAQVDPQVFDIIQEERTDEPQPESEPDVAQERSTEATNALEILEQRLSKEIAEGKVETRIENNRVVVELIDIGAGEGDSEDGAMNQGRLDRDLLEVFLQVAVAQSQTSGVIEVLDGTQAVTTATVARQEVDTVAEAYREVLISLADETRAGLIEVRREEETVVITIAGDESFSSGSALFRPNFVELLNQIGDTLLPLAGITRIEGHTDSSPLAFGGRYSDNWDLSSARAAAVTEFFLDELYLRPGDIYMSAFADTAPVASNETAAGRARNRRIEVVFTPN</sequence>
<comment type="subcellular location">
    <subcellularLocation>
        <location evidence="1">Cell membrane</location>
        <topology evidence="1">Single-pass membrane protein</topology>
    </subcellularLocation>
</comment>